<accession>A0A373FSJ0</accession>
<sequence length="86" mass="9286">MMNNEQILALAQQLEQLSEGKPTASLRAFGEVALYANRAGYLHLAAAMLRCASGEQADIAALFAQDSEFAIDHLTLTPEQFDSISS</sequence>
<evidence type="ECO:0000313" key="2">
    <source>
        <dbReference type="Proteomes" id="UP000261948"/>
    </source>
</evidence>
<dbReference type="Proteomes" id="UP000261948">
    <property type="component" value="Unassembled WGS sequence"/>
</dbReference>
<evidence type="ECO:0000313" key="1">
    <source>
        <dbReference type="EMBL" id="RGE47116.1"/>
    </source>
</evidence>
<dbReference type="EMBL" id="QURR01000001">
    <property type="protein sequence ID" value="RGE47116.1"/>
    <property type="molecule type" value="Genomic_DNA"/>
</dbReference>
<name>A0A373FSJ0_COMTE</name>
<protein>
    <submittedName>
        <fullName evidence="1">Uncharacterized protein</fullName>
    </submittedName>
</protein>
<organism evidence="1 2">
    <name type="scientific">Comamonas testosteroni</name>
    <name type="common">Pseudomonas testosteroni</name>
    <dbReference type="NCBI Taxonomy" id="285"/>
    <lineage>
        <taxon>Bacteria</taxon>
        <taxon>Pseudomonadati</taxon>
        <taxon>Pseudomonadota</taxon>
        <taxon>Betaproteobacteria</taxon>
        <taxon>Burkholderiales</taxon>
        <taxon>Comamonadaceae</taxon>
        <taxon>Comamonas</taxon>
    </lineage>
</organism>
<comment type="caution">
    <text evidence="1">The sequence shown here is derived from an EMBL/GenBank/DDBJ whole genome shotgun (WGS) entry which is preliminary data.</text>
</comment>
<dbReference type="OrthoDB" id="7065413at2"/>
<gene>
    <name evidence="1" type="ORF">DZC30_01650</name>
</gene>
<keyword evidence="2" id="KW-1185">Reference proteome</keyword>
<reference evidence="1 2" key="1">
    <citation type="submission" date="2018-08" db="EMBL/GenBank/DDBJ databases">
        <title>Comamonas testosteroni strain SWCO2.</title>
        <authorList>
            <person name="Jiang N."/>
            <person name="Zhang X.Z."/>
        </authorList>
    </citation>
    <scope>NUCLEOTIDE SEQUENCE [LARGE SCALE GENOMIC DNA]</scope>
    <source>
        <strain evidence="1 2">SWCO2</strain>
    </source>
</reference>
<dbReference type="AlphaFoldDB" id="A0A373FSJ0"/>
<proteinExistence type="predicted"/>